<evidence type="ECO:0000259" key="2">
    <source>
        <dbReference type="Pfam" id="PF01575"/>
    </source>
</evidence>
<evidence type="ECO:0000313" key="4">
    <source>
        <dbReference type="Proteomes" id="UP001500604"/>
    </source>
</evidence>
<dbReference type="RefSeq" id="WP_345199511.1">
    <property type="nucleotide sequence ID" value="NZ_BAABFL010000481.1"/>
</dbReference>
<gene>
    <name evidence="3" type="ORF">GCM10023116_51250</name>
</gene>
<dbReference type="Proteomes" id="UP001500604">
    <property type="component" value="Unassembled WGS sequence"/>
</dbReference>
<evidence type="ECO:0000256" key="1">
    <source>
        <dbReference type="SAM" id="MobiDB-lite"/>
    </source>
</evidence>
<dbReference type="InterPro" id="IPR003965">
    <property type="entry name" value="Fatty_acid_synthase"/>
</dbReference>
<dbReference type="PANTHER" id="PTHR43841">
    <property type="entry name" value="3-HYDROXYACYL-THIOESTER DEHYDRATASE HTDX-RELATED"/>
    <property type="match status" value="1"/>
</dbReference>
<sequence>MQADTLSTIPSLWRLYAGAAVKRGRPTGDSLPALSVSVAGVRADRPQVQAYNRVCGFERQATLAPTFLHILSFPLQMHLLVHNAMPLAPVGLVHVRNRIRQYRPVEQEELLWIDCTVGETRRVEAGLEFDFITRIEANGEPVWDSVSTTLSRMSGKTAGKKPRRQEETLPEPDENWSLPPDLGRRYGAVSGDRNPIHLYPFTAKLFGFRRPIAHGMWSKARCLAALASTIGNKPFSVDVRFKTPVYLPSEVSFSRQSSESGVDFQLYSTGGRPHLTGEVAWL</sequence>
<dbReference type="InterPro" id="IPR029069">
    <property type="entry name" value="HotDog_dom_sf"/>
</dbReference>
<dbReference type="Gene3D" id="3.10.129.10">
    <property type="entry name" value="Hotdog Thioesterase"/>
    <property type="match status" value="1"/>
</dbReference>
<dbReference type="PANTHER" id="PTHR43841:SF1">
    <property type="entry name" value="3-HYDROXYACYL-THIOESTER DEHYDRATASE X"/>
    <property type="match status" value="1"/>
</dbReference>
<keyword evidence="4" id="KW-1185">Reference proteome</keyword>
<protein>
    <submittedName>
        <fullName evidence="3">MaoC/PaaZ C-terminal domain-containing protein</fullName>
    </submittedName>
</protein>
<name>A0ABP8VAB4_9GAMM</name>
<evidence type="ECO:0000313" key="3">
    <source>
        <dbReference type="EMBL" id="GAA4652841.1"/>
    </source>
</evidence>
<comment type="caution">
    <text evidence="3">The sequence shown here is derived from an EMBL/GenBank/DDBJ whole genome shotgun (WGS) entry which is preliminary data.</text>
</comment>
<accession>A0ABP8VAB4</accession>
<dbReference type="InterPro" id="IPR002539">
    <property type="entry name" value="MaoC-like_dom"/>
</dbReference>
<dbReference type="EMBL" id="BAABFL010000481">
    <property type="protein sequence ID" value="GAA4652841.1"/>
    <property type="molecule type" value="Genomic_DNA"/>
</dbReference>
<feature type="domain" description="MaoC-like" evidence="2">
    <location>
        <begin position="177"/>
        <end position="260"/>
    </location>
</feature>
<reference evidence="4" key="1">
    <citation type="journal article" date="2019" name="Int. J. Syst. Evol. Microbiol.">
        <title>The Global Catalogue of Microorganisms (GCM) 10K type strain sequencing project: providing services to taxonomists for standard genome sequencing and annotation.</title>
        <authorList>
            <consortium name="The Broad Institute Genomics Platform"/>
            <consortium name="The Broad Institute Genome Sequencing Center for Infectious Disease"/>
            <person name="Wu L."/>
            <person name="Ma J."/>
        </authorList>
    </citation>
    <scope>NUCLEOTIDE SEQUENCE [LARGE SCALE GENOMIC DNA]</scope>
    <source>
        <strain evidence="4">JCM 17805</strain>
    </source>
</reference>
<organism evidence="3 4">
    <name type="scientific">Kistimonas scapharcae</name>
    <dbReference type="NCBI Taxonomy" id="1036133"/>
    <lineage>
        <taxon>Bacteria</taxon>
        <taxon>Pseudomonadati</taxon>
        <taxon>Pseudomonadota</taxon>
        <taxon>Gammaproteobacteria</taxon>
        <taxon>Oceanospirillales</taxon>
        <taxon>Endozoicomonadaceae</taxon>
        <taxon>Kistimonas</taxon>
    </lineage>
</organism>
<dbReference type="Pfam" id="PF01575">
    <property type="entry name" value="MaoC_dehydratas"/>
    <property type="match status" value="1"/>
</dbReference>
<feature type="region of interest" description="Disordered" evidence="1">
    <location>
        <begin position="148"/>
        <end position="177"/>
    </location>
</feature>
<dbReference type="PRINTS" id="PR01483">
    <property type="entry name" value="FASYNTHASE"/>
</dbReference>
<proteinExistence type="predicted"/>
<dbReference type="SUPFAM" id="SSF54637">
    <property type="entry name" value="Thioesterase/thiol ester dehydrase-isomerase"/>
    <property type="match status" value="2"/>
</dbReference>